<keyword evidence="3" id="KW-1185">Reference proteome</keyword>
<reference evidence="2" key="2">
    <citation type="journal article" date="2022" name="Res Sq">
        <title>Comparative Genomics Reveals Insights into the Divergent Evolution of Astigmatic Mites and Household Pest Adaptations.</title>
        <authorList>
            <person name="Xiong Q."/>
            <person name="Wan A.T.-Y."/>
            <person name="Liu X.-Y."/>
            <person name="Fung C.S.-H."/>
            <person name="Xiao X."/>
            <person name="Malainual N."/>
            <person name="Hou J."/>
            <person name="Wang L."/>
            <person name="Wang M."/>
            <person name="Yang K."/>
            <person name="Cui Y."/>
            <person name="Leung E."/>
            <person name="Nong W."/>
            <person name="Shin S.-K."/>
            <person name="Au S."/>
            <person name="Jeong K.Y."/>
            <person name="Chew F.T."/>
            <person name="Hui J."/>
            <person name="Leung T.F."/>
            <person name="Tungtrongchitr A."/>
            <person name="Zhong N."/>
            <person name="Liu Z."/>
            <person name="Tsui S."/>
        </authorList>
    </citation>
    <scope>NUCLEOTIDE SEQUENCE</scope>
    <source>
        <strain evidence="2">Derf</strain>
        <tissue evidence="2">Whole organism</tissue>
    </source>
</reference>
<dbReference type="EMBL" id="ASGP02000004">
    <property type="protein sequence ID" value="KAH9510482.1"/>
    <property type="molecule type" value="Genomic_DNA"/>
</dbReference>
<organism evidence="2 3">
    <name type="scientific">Dermatophagoides farinae</name>
    <name type="common">American house dust mite</name>
    <dbReference type="NCBI Taxonomy" id="6954"/>
    <lineage>
        <taxon>Eukaryota</taxon>
        <taxon>Metazoa</taxon>
        <taxon>Ecdysozoa</taxon>
        <taxon>Arthropoda</taxon>
        <taxon>Chelicerata</taxon>
        <taxon>Arachnida</taxon>
        <taxon>Acari</taxon>
        <taxon>Acariformes</taxon>
        <taxon>Sarcoptiformes</taxon>
        <taxon>Astigmata</taxon>
        <taxon>Psoroptidia</taxon>
        <taxon>Analgoidea</taxon>
        <taxon>Pyroglyphidae</taxon>
        <taxon>Dermatophagoidinae</taxon>
        <taxon>Dermatophagoides</taxon>
    </lineage>
</organism>
<evidence type="ECO:0000313" key="2">
    <source>
        <dbReference type="EMBL" id="KAH9510482.1"/>
    </source>
</evidence>
<gene>
    <name evidence="2" type="primary">LPIN3_2</name>
    <name evidence="2" type="ORF">DERF_009002</name>
</gene>
<dbReference type="AlphaFoldDB" id="A0A922HT56"/>
<name>A0A922HT56_DERFA</name>
<dbReference type="Proteomes" id="UP000790347">
    <property type="component" value="Unassembled WGS sequence"/>
</dbReference>
<proteinExistence type="predicted"/>
<dbReference type="InterPro" id="IPR007651">
    <property type="entry name" value="Lipin_N"/>
</dbReference>
<evidence type="ECO:0000259" key="1">
    <source>
        <dbReference type="Pfam" id="PF04571"/>
    </source>
</evidence>
<dbReference type="Pfam" id="PF04571">
    <property type="entry name" value="Lipin_N"/>
    <property type="match status" value="1"/>
</dbReference>
<protein>
    <submittedName>
        <fullName evidence="2">Lipin-3</fullName>
    </submittedName>
</protein>
<sequence>MIIKDNSFPELCVPQFEKSLESKCKKKKKNSQYCISKSNMYNIEINDEPVEIHMKLGDSGEAYFLEECDDDEEEED</sequence>
<feature type="domain" description="Lipin N-terminal" evidence="1">
    <location>
        <begin position="36"/>
        <end position="74"/>
    </location>
</feature>
<accession>A0A922HT56</accession>
<comment type="caution">
    <text evidence="2">The sequence shown here is derived from an EMBL/GenBank/DDBJ whole genome shotgun (WGS) entry which is preliminary data.</text>
</comment>
<evidence type="ECO:0000313" key="3">
    <source>
        <dbReference type="Proteomes" id="UP000790347"/>
    </source>
</evidence>
<reference evidence="2" key="1">
    <citation type="submission" date="2013-05" db="EMBL/GenBank/DDBJ databases">
        <authorList>
            <person name="Yim A.K.Y."/>
            <person name="Chan T.F."/>
            <person name="Ji K.M."/>
            <person name="Liu X.Y."/>
            <person name="Zhou J.W."/>
            <person name="Li R.Q."/>
            <person name="Yang K.Y."/>
            <person name="Li J."/>
            <person name="Li M."/>
            <person name="Law P.T.W."/>
            <person name="Wu Y.L."/>
            <person name="Cai Z.L."/>
            <person name="Qin H."/>
            <person name="Bao Y."/>
            <person name="Leung R.K.K."/>
            <person name="Ng P.K.S."/>
            <person name="Zou J."/>
            <person name="Zhong X.J."/>
            <person name="Ran P.X."/>
            <person name="Zhong N.S."/>
            <person name="Liu Z.G."/>
            <person name="Tsui S.K.W."/>
        </authorList>
    </citation>
    <scope>NUCLEOTIDE SEQUENCE</scope>
    <source>
        <strain evidence="2">Derf</strain>
        <tissue evidence="2">Whole organism</tissue>
    </source>
</reference>